<feature type="region of interest" description="Disordered" evidence="2">
    <location>
        <begin position="1"/>
        <end position="25"/>
    </location>
</feature>
<accession>A0A7W4VPY8</accession>
<comment type="similarity">
    <text evidence="1">Belongs to the ROK (NagC/XylR) family.</text>
</comment>
<dbReference type="Proteomes" id="UP000532010">
    <property type="component" value="Unassembled WGS sequence"/>
</dbReference>
<keyword evidence="3" id="KW-0808">Transferase</keyword>
<reference evidence="3 4" key="1">
    <citation type="submission" date="2020-08" db="EMBL/GenBank/DDBJ databases">
        <title>The Agave Microbiome: Exploring the role of microbial communities in plant adaptations to desert environments.</title>
        <authorList>
            <person name="Partida-Martinez L.P."/>
        </authorList>
    </citation>
    <scope>NUCLEOTIDE SEQUENCE [LARGE SCALE GENOMIC DNA]</scope>
    <source>
        <strain evidence="3 4">AT3.9</strain>
    </source>
</reference>
<proteinExistence type="inferred from homology"/>
<dbReference type="InterPro" id="IPR036388">
    <property type="entry name" value="WH-like_DNA-bd_sf"/>
</dbReference>
<name>A0A7W4VPY8_9HYPH</name>
<dbReference type="InterPro" id="IPR000600">
    <property type="entry name" value="ROK"/>
</dbReference>
<dbReference type="PANTHER" id="PTHR18964:SF149">
    <property type="entry name" value="BIFUNCTIONAL UDP-N-ACETYLGLUCOSAMINE 2-EPIMERASE_N-ACETYLMANNOSAMINE KINASE"/>
    <property type="match status" value="1"/>
</dbReference>
<dbReference type="PANTHER" id="PTHR18964">
    <property type="entry name" value="ROK (REPRESSOR, ORF, KINASE) FAMILY"/>
    <property type="match status" value="1"/>
</dbReference>
<dbReference type="AlphaFoldDB" id="A0A7W4VPY8"/>
<keyword evidence="4" id="KW-1185">Reference proteome</keyword>
<dbReference type="InterPro" id="IPR036390">
    <property type="entry name" value="WH_DNA-bd_sf"/>
</dbReference>
<dbReference type="RefSeq" id="WP_183453308.1">
    <property type="nucleotide sequence ID" value="NZ_JACHWB010000006.1"/>
</dbReference>
<gene>
    <name evidence="3" type="ORF">FHR70_003999</name>
</gene>
<dbReference type="EMBL" id="JACHWB010000006">
    <property type="protein sequence ID" value="MBB3020911.1"/>
    <property type="molecule type" value="Genomic_DNA"/>
</dbReference>
<dbReference type="Gene3D" id="1.10.10.10">
    <property type="entry name" value="Winged helix-like DNA-binding domain superfamily/Winged helix DNA-binding domain"/>
    <property type="match status" value="1"/>
</dbReference>
<evidence type="ECO:0000313" key="3">
    <source>
        <dbReference type="EMBL" id="MBB3020911.1"/>
    </source>
</evidence>
<evidence type="ECO:0000313" key="4">
    <source>
        <dbReference type="Proteomes" id="UP000532010"/>
    </source>
</evidence>
<sequence length="417" mass="44093">MPRKSKAGVRSTIGSNPERNRSHNRRVVLDVVRQLGPVGRTEISRHAHLSTQAVSNIVDDLVADGLLIKTGRLRAGRGLPPIQFAVNPDGGMTAGVEIAADHISTLLVDIGGRVRAQRTIAIPRNDPDSVLPVIKAEIVAAQAQLKSSVSQLLGVGVVMPGPFNVEGMTSVGPTTLSGWADFDAVATIGQMLGAPVTLENDATAAAVGERLHGAAKDLKNFCLIYFGQGLGLGILIDGRPYRGANGNAGEIGHVLIERDGRLCSCGQHGCLEAYASVQALAEKLSAAGILGIDYTRLEQLHRERHPMIAEWIKEAASYLAPQVAMLENLFDPEAVVLGGALPPGLLEDLTSAMQPLPLSVARRRNRSEARLIHGRTGRFTAALGAAALPILEAMTPRLDTAQAAVREPMNEEIALVG</sequence>
<protein>
    <submittedName>
        <fullName evidence="3">Putative NBD/HSP70 family sugar kinase</fullName>
    </submittedName>
</protein>
<organism evidence="3 4">
    <name type="scientific">Microvirga lupini</name>
    <dbReference type="NCBI Taxonomy" id="420324"/>
    <lineage>
        <taxon>Bacteria</taxon>
        <taxon>Pseudomonadati</taxon>
        <taxon>Pseudomonadota</taxon>
        <taxon>Alphaproteobacteria</taxon>
        <taxon>Hyphomicrobiales</taxon>
        <taxon>Methylobacteriaceae</taxon>
        <taxon>Microvirga</taxon>
    </lineage>
</organism>
<dbReference type="GO" id="GO:0016301">
    <property type="term" value="F:kinase activity"/>
    <property type="evidence" value="ECO:0007669"/>
    <property type="project" value="UniProtKB-KW"/>
</dbReference>
<dbReference type="SUPFAM" id="SSF53067">
    <property type="entry name" value="Actin-like ATPase domain"/>
    <property type="match status" value="1"/>
</dbReference>
<dbReference type="Pfam" id="PF00480">
    <property type="entry name" value="ROK"/>
    <property type="match status" value="1"/>
</dbReference>
<dbReference type="SUPFAM" id="SSF46785">
    <property type="entry name" value="Winged helix' DNA-binding domain"/>
    <property type="match status" value="1"/>
</dbReference>
<keyword evidence="3" id="KW-0418">Kinase</keyword>
<dbReference type="InterPro" id="IPR043129">
    <property type="entry name" value="ATPase_NBD"/>
</dbReference>
<comment type="caution">
    <text evidence="3">The sequence shown here is derived from an EMBL/GenBank/DDBJ whole genome shotgun (WGS) entry which is preliminary data.</text>
</comment>
<dbReference type="Gene3D" id="3.30.420.40">
    <property type="match status" value="2"/>
</dbReference>
<evidence type="ECO:0000256" key="1">
    <source>
        <dbReference type="ARBA" id="ARBA00006479"/>
    </source>
</evidence>
<evidence type="ECO:0000256" key="2">
    <source>
        <dbReference type="SAM" id="MobiDB-lite"/>
    </source>
</evidence>